<dbReference type="SUPFAM" id="SSF103473">
    <property type="entry name" value="MFS general substrate transporter"/>
    <property type="match status" value="1"/>
</dbReference>
<feature type="transmembrane region" description="Helical" evidence="8">
    <location>
        <begin position="283"/>
        <end position="304"/>
    </location>
</feature>
<dbReference type="PANTHER" id="PTHR42718">
    <property type="entry name" value="MAJOR FACILITATOR SUPERFAMILY MULTIDRUG TRANSPORTER MFSC"/>
    <property type="match status" value="1"/>
</dbReference>
<dbReference type="STRING" id="1176198.SAMN05444716_102547"/>
<feature type="transmembrane region" description="Helical" evidence="8">
    <location>
        <begin position="374"/>
        <end position="397"/>
    </location>
</feature>
<gene>
    <name evidence="10" type="ORF">SAMN05444716_102547</name>
</gene>
<feature type="region of interest" description="Disordered" evidence="7">
    <location>
        <begin position="1"/>
        <end position="29"/>
    </location>
</feature>
<feature type="transmembrane region" description="Helical" evidence="8">
    <location>
        <begin position="161"/>
        <end position="183"/>
    </location>
</feature>
<dbReference type="RefSeq" id="WP_093842473.1">
    <property type="nucleotide sequence ID" value="NZ_FPAB01000002.1"/>
</dbReference>
<dbReference type="Proteomes" id="UP000198873">
    <property type="component" value="Unassembled WGS sequence"/>
</dbReference>
<dbReference type="AlphaFoldDB" id="A0A1I6QZJ8"/>
<evidence type="ECO:0000256" key="3">
    <source>
        <dbReference type="ARBA" id="ARBA00022692"/>
    </source>
</evidence>
<dbReference type="PANTHER" id="PTHR42718:SF9">
    <property type="entry name" value="MAJOR FACILITATOR SUPERFAMILY MULTIDRUG TRANSPORTER MFSC"/>
    <property type="match status" value="1"/>
</dbReference>
<name>A0A1I6QZJ8_9ACTN</name>
<feature type="transmembrane region" description="Helical" evidence="8">
    <location>
        <begin position="66"/>
        <end position="91"/>
    </location>
</feature>
<feature type="region of interest" description="Disordered" evidence="7">
    <location>
        <begin position="431"/>
        <end position="457"/>
    </location>
</feature>
<comment type="subcellular location">
    <subcellularLocation>
        <location evidence="1">Cell membrane</location>
        <topology evidence="1">Multi-pass membrane protein</topology>
    </subcellularLocation>
</comment>
<dbReference type="InterPro" id="IPR036259">
    <property type="entry name" value="MFS_trans_sf"/>
</dbReference>
<feature type="transmembrane region" description="Helical" evidence="8">
    <location>
        <begin position="403"/>
        <end position="423"/>
    </location>
</feature>
<protein>
    <submittedName>
        <fullName evidence="10">Sugar phosphate permease</fullName>
    </submittedName>
</protein>
<keyword evidence="4 8" id="KW-1133">Transmembrane helix</keyword>
<evidence type="ECO:0000256" key="1">
    <source>
        <dbReference type="ARBA" id="ARBA00004651"/>
    </source>
</evidence>
<keyword evidence="5 8" id="KW-0472">Membrane</keyword>
<evidence type="ECO:0000256" key="2">
    <source>
        <dbReference type="ARBA" id="ARBA00022448"/>
    </source>
</evidence>
<sequence>MSRPQRSAEPADPLDPAPPTGSTAPADPPGGRRAVAVWTIAVAVYFVAVLLRTSLGVAGLDAADRFAVGASALSAFPILQLLVYAAMQIPVGVMVDRLGSRRVLILGLSLLITGQLGFAFAPTYGSALAARAVLGCGDAMTFLAVLRLGNRWFPAHRAPMMAQLTGLAGMTGNLTSTLVLSRVLEHSGWVTAFAGSALGGLLVLVPLLLFLRDQPPGRAPEPRPAAGRGAVRRQIGAAWREPGTRLGMWTHFTTQCPAMVFLMLWGLPFLVESQGYARVTAGELLTLVVATSLLLGLPFGWLLSRRPGARLPVVLTVTAAVVAVWTTAIWWPADRTPGWLVILLCVVLGGCVPASTVGFDFARLANPPQRHGTASGIVNIGGFTASMLALLAVGLLLDATGDDYRIALSVVLGFVLLGVTRILRLHGRAVRRERERHPSPTRHPAPATRERTGVRAG</sequence>
<dbReference type="GO" id="GO:0005886">
    <property type="term" value="C:plasma membrane"/>
    <property type="evidence" value="ECO:0007669"/>
    <property type="project" value="UniProtKB-SubCell"/>
</dbReference>
<feature type="domain" description="Major facilitator superfamily (MFS) profile" evidence="9">
    <location>
        <begin position="37"/>
        <end position="430"/>
    </location>
</feature>
<keyword evidence="6" id="KW-0046">Antibiotic resistance</keyword>
<feature type="transmembrane region" description="Helical" evidence="8">
    <location>
        <begin position="189"/>
        <end position="211"/>
    </location>
</feature>
<reference evidence="11" key="1">
    <citation type="submission" date="2016-10" db="EMBL/GenBank/DDBJ databases">
        <authorList>
            <person name="Varghese N."/>
            <person name="Submissions S."/>
        </authorList>
    </citation>
    <scope>NUCLEOTIDE SEQUENCE [LARGE SCALE GENOMIC DNA]</scope>
    <source>
        <strain evidence="11">CGMCC 4.7047</strain>
    </source>
</reference>
<dbReference type="Pfam" id="PF07690">
    <property type="entry name" value="MFS_1"/>
    <property type="match status" value="1"/>
</dbReference>
<proteinExistence type="predicted"/>
<evidence type="ECO:0000313" key="11">
    <source>
        <dbReference type="Proteomes" id="UP000198873"/>
    </source>
</evidence>
<evidence type="ECO:0000259" key="9">
    <source>
        <dbReference type="PROSITE" id="PS50850"/>
    </source>
</evidence>
<organism evidence="10 11">
    <name type="scientific">Streptomyces harbinensis</name>
    <dbReference type="NCBI Taxonomy" id="1176198"/>
    <lineage>
        <taxon>Bacteria</taxon>
        <taxon>Bacillati</taxon>
        <taxon>Actinomycetota</taxon>
        <taxon>Actinomycetes</taxon>
        <taxon>Kitasatosporales</taxon>
        <taxon>Streptomycetaceae</taxon>
        <taxon>Streptomyces</taxon>
    </lineage>
</organism>
<evidence type="ECO:0000256" key="7">
    <source>
        <dbReference type="SAM" id="MobiDB-lite"/>
    </source>
</evidence>
<feature type="transmembrane region" description="Helical" evidence="8">
    <location>
        <begin position="311"/>
        <end position="333"/>
    </location>
</feature>
<dbReference type="InterPro" id="IPR020846">
    <property type="entry name" value="MFS_dom"/>
</dbReference>
<evidence type="ECO:0000256" key="8">
    <source>
        <dbReference type="SAM" id="Phobius"/>
    </source>
</evidence>
<dbReference type="Gene3D" id="1.20.1250.20">
    <property type="entry name" value="MFS general substrate transporter like domains"/>
    <property type="match status" value="1"/>
</dbReference>
<keyword evidence="2" id="KW-0813">Transport</keyword>
<feature type="transmembrane region" description="Helical" evidence="8">
    <location>
        <begin position="249"/>
        <end position="271"/>
    </location>
</feature>
<dbReference type="EMBL" id="FPAB01000002">
    <property type="protein sequence ID" value="SFS57876.1"/>
    <property type="molecule type" value="Genomic_DNA"/>
</dbReference>
<evidence type="ECO:0000256" key="4">
    <source>
        <dbReference type="ARBA" id="ARBA00022989"/>
    </source>
</evidence>
<keyword evidence="11" id="KW-1185">Reference proteome</keyword>
<dbReference type="CDD" id="cd06174">
    <property type="entry name" value="MFS"/>
    <property type="match status" value="1"/>
</dbReference>
<feature type="transmembrane region" description="Helical" evidence="8">
    <location>
        <begin position="128"/>
        <end position="149"/>
    </location>
</feature>
<feature type="transmembrane region" description="Helical" evidence="8">
    <location>
        <begin position="103"/>
        <end position="122"/>
    </location>
</feature>
<evidence type="ECO:0000313" key="10">
    <source>
        <dbReference type="EMBL" id="SFS57876.1"/>
    </source>
</evidence>
<accession>A0A1I6QZJ8</accession>
<dbReference type="PROSITE" id="PS50850">
    <property type="entry name" value="MFS"/>
    <property type="match status" value="1"/>
</dbReference>
<feature type="compositionally biased region" description="Basic and acidic residues" evidence="7">
    <location>
        <begin position="448"/>
        <end position="457"/>
    </location>
</feature>
<dbReference type="GO" id="GO:0022857">
    <property type="term" value="F:transmembrane transporter activity"/>
    <property type="evidence" value="ECO:0007669"/>
    <property type="project" value="InterPro"/>
</dbReference>
<dbReference type="GO" id="GO:0046677">
    <property type="term" value="P:response to antibiotic"/>
    <property type="evidence" value="ECO:0007669"/>
    <property type="project" value="UniProtKB-KW"/>
</dbReference>
<keyword evidence="3 8" id="KW-0812">Transmembrane</keyword>
<dbReference type="InterPro" id="IPR011701">
    <property type="entry name" value="MFS"/>
</dbReference>
<evidence type="ECO:0000256" key="5">
    <source>
        <dbReference type="ARBA" id="ARBA00023136"/>
    </source>
</evidence>
<feature type="transmembrane region" description="Helical" evidence="8">
    <location>
        <begin position="35"/>
        <end position="60"/>
    </location>
</feature>
<feature type="transmembrane region" description="Helical" evidence="8">
    <location>
        <begin position="339"/>
        <end position="362"/>
    </location>
</feature>
<evidence type="ECO:0000256" key="6">
    <source>
        <dbReference type="ARBA" id="ARBA00023251"/>
    </source>
</evidence>